<keyword evidence="3" id="KW-1185">Reference proteome</keyword>
<dbReference type="Pfam" id="PF05406">
    <property type="entry name" value="WGR"/>
    <property type="match status" value="1"/>
</dbReference>
<name>A0A1W1WNV9_SULTA</name>
<protein>
    <submittedName>
        <fullName evidence="2">WGR domain-containing protein</fullName>
    </submittedName>
</protein>
<dbReference type="RefSeq" id="WP_084662034.1">
    <property type="nucleotide sequence ID" value="NZ_FWWY01000002.1"/>
</dbReference>
<dbReference type="SUPFAM" id="SSF142921">
    <property type="entry name" value="WGR domain-like"/>
    <property type="match status" value="1"/>
</dbReference>
<dbReference type="AlphaFoldDB" id="A0A1W1WNV9"/>
<proteinExistence type="predicted"/>
<dbReference type="InterPro" id="IPR036930">
    <property type="entry name" value="WGR_dom_sf"/>
</dbReference>
<dbReference type="EMBL" id="FWWY01000002">
    <property type="protein sequence ID" value="SMC08004.1"/>
    <property type="molecule type" value="Genomic_DNA"/>
</dbReference>
<accession>A0A1W1WNV9</accession>
<evidence type="ECO:0000313" key="3">
    <source>
        <dbReference type="Proteomes" id="UP000192660"/>
    </source>
</evidence>
<evidence type="ECO:0000259" key="1">
    <source>
        <dbReference type="Pfam" id="PF05406"/>
    </source>
</evidence>
<reference evidence="3" key="1">
    <citation type="submission" date="2017-04" db="EMBL/GenBank/DDBJ databases">
        <authorList>
            <person name="Varghese N."/>
            <person name="Submissions S."/>
        </authorList>
    </citation>
    <scope>NUCLEOTIDE SEQUENCE [LARGE SCALE GENOMIC DNA]</scope>
    <source>
        <strain evidence="3">DSM 9293</strain>
    </source>
</reference>
<feature type="domain" description="WGR" evidence="1">
    <location>
        <begin position="8"/>
        <end position="77"/>
    </location>
</feature>
<gene>
    <name evidence="2" type="ORF">SAMN00768000_3587</name>
</gene>
<organism evidence="2 3">
    <name type="scientific">Sulfobacillus thermosulfidooxidans (strain DSM 9293 / VKM B-1269 / AT-1)</name>
    <dbReference type="NCBI Taxonomy" id="929705"/>
    <lineage>
        <taxon>Bacteria</taxon>
        <taxon>Bacillati</taxon>
        <taxon>Bacillota</taxon>
        <taxon>Clostridia</taxon>
        <taxon>Eubacteriales</taxon>
        <taxon>Clostridiales Family XVII. Incertae Sedis</taxon>
        <taxon>Sulfobacillus</taxon>
    </lineage>
</organism>
<evidence type="ECO:0000313" key="2">
    <source>
        <dbReference type="EMBL" id="SMC08004.1"/>
    </source>
</evidence>
<dbReference type="InterPro" id="IPR008893">
    <property type="entry name" value="WGR_domain"/>
</dbReference>
<sequence length="78" mass="9689">MIWWHGRRVDPAHNQFRWYSVILQPTLWASWECWALWGRMGQGPRGRKRVASGTYDEVLHAAWQHRRRKERRGYREKW</sequence>
<dbReference type="Proteomes" id="UP000192660">
    <property type="component" value="Unassembled WGS sequence"/>
</dbReference>